<dbReference type="CDD" id="cd03426">
    <property type="entry name" value="NUDIX_CoAse_Nudt7"/>
    <property type="match status" value="1"/>
</dbReference>
<organism evidence="8 9">
    <name type="scientific">Candidatus Anaerostipes excrementavium</name>
    <dbReference type="NCBI Taxonomy" id="2838463"/>
    <lineage>
        <taxon>Bacteria</taxon>
        <taxon>Bacillati</taxon>
        <taxon>Bacillota</taxon>
        <taxon>Clostridia</taxon>
        <taxon>Lachnospirales</taxon>
        <taxon>Lachnospiraceae</taxon>
        <taxon>Anaerostipes</taxon>
    </lineage>
</organism>
<dbReference type="InterPro" id="IPR045121">
    <property type="entry name" value="CoAse"/>
</dbReference>
<evidence type="ECO:0000313" key="9">
    <source>
        <dbReference type="Proteomes" id="UP000886721"/>
    </source>
</evidence>
<keyword evidence="6" id="KW-0464">Manganese</keyword>
<comment type="caution">
    <text evidence="8">The sequence shown here is derived from an EMBL/GenBank/DDBJ whole genome shotgun (WGS) entry which is preliminary data.</text>
</comment>
<protein>
    <submittedName>
        <fullName evidence="8">CoA pyrophosphatase</fullName>
    </submittedName>
</protein>
<evidence type="ECO:0000256" key="2">
    <source>
        <dbReference type="ARBA" id="ARBA00001946"/>
    </source>
</evidence>
<dbReference type="Proteomes" id="UP000886721">
    <property type="component" value="Unassembled WGS sequence"/>
</dbReference>
<dbReference type="PANTHER" id="PTHR12992:SF11">
    <property type="entry name" value="MITOCHONDRIAL COENZYME A DIPHOSPHATASE NUDT8"/>
    <property type="match status" value="1"/>
</dbReference>
<reference evidence="8" key="1">
    <citation type="journal article" date="2021" name="PeerJ">
        <title>Extensive microbial diversity within the chicken gut microbiome revealed by metagenomics and culture.</title>
        <authorList>
            <person name="Gilroy R."/>
            <person name="Ravi A."/>
            <person name="Getino M."/>
            <person name="Pursley I."/>
            <person name="Horton D.L."/>
            <person name="Alikhan N.F."/>
            <person name="Baker D."/>
            <person name="Gharbi K."/>
            <person name="Hall N."/>
            <person name="Watson M."/>
            <person name="Adriaenssens E.M."/>
            <person name="Foster-Nyarko E."/>
            <person name="Jarju S."/>
            <person name="Secka A."/>
            <person name="Antonio M."/>
            <person name="Oren A."/>
            <person name="Chaudhuri R.R."/>
            <person name="La Ragione R."/>
            <person name="Hildebrand F."/>
            <person name="Pallen M.J."/>
        </authorList>
    </citation>
    <scope>NUCLEOTIDE SEQUENCE</scope>
    <source>
        <strain evidence="8">CHK191-13928</strain>
    </source>
</reference>
<evidence type="ECO:0000256" key="4">
    <source>
        <dbReference type="ARBA" id="ARBA00022801"/>
    </source>
</evidence>
<evidence type="ECO:0000256" key="6">
    <source>
        <dbReference type="ARBA" id="ARBA00023211"/>
    </source>
</evidence>
<dbReference type="GO" id="GO:0010945">
    <property type="term" value="F:coenzyme A diphosphatase activity"/>
    <property type="evidence" value="ECO:0007669"/>
    <property type="project" value="InterPro"/>
</dbReference>
<sequence length="200" mass="23149">MFEYLNCRIPKRIEEDLEHVSAVMVPLLKKTDGYHILFEVRSKKLNRQPGEICFPGGRVEPGETPKEAALRETQEELLIESKDLKLYGALDYFLSPAQARIEPFLGELTNYHGQFSEAEVDSVFTVPLQFFLETPPDIYYNHVMIEPSKNFPFSDIPGGTNYPWATGRYEVCFYRYQGHVIWGMTAKILSNNLKYLTREL</sequence>
<comment type="cofactor">
    <cofactor evidence="2">
        <name>Mg(2+)</name>
        <dbReference type="ChEBI" id="CHEBI:18420"/>
    </cofactor>
</comment>
<dbReference type="Gene3D" id="3.90.79.10">
    <property type="entry name" value="Nucleoside Triphosphate Pyrophosphohydrolase"/>
    <property type="match status" value="1"/>
</dbReference>
<dbReference type="EMBL" id="DXEM01000006">
    <property type="protein sequence ID" value="HIX66935.1"/>
    <property type="molecule type" value="Genomic_DNA"/>
</dbReference>
<evidence type="ECO:0000259" key="7">
    <source>
        <dbReference type="PROSITE" id="PS51462"/>
    </source>
</evidence>
<dbReference type="SUPFAM" id="SSF55811">
    <property type="entry name" value="Nudix"/>
    <property type="match status" value="1"/>
</dbReference>
<dbReference type="Pfam" id="PF00293">
    <property type="entry name" value="NUDIX"/>
    <property type="match status" value="1"/>
</dbReference>
<reference evidence="8" key="2">
    <citation type="submission" date="2021-04" db="EMBL/GenBank/DDBJ databases">
        <authorList>
            <person name="Gilroy R."/>
        </authorList>
    </citation>
    <scope>NUCLEOTIDE SEQUENCE</scope>
    <source>
        <strain evidence="8">CHK191-13928</strain>
    </source>
</reference>
<dbReference type="GO" id="GO:0046872">
    <property type="term" value="F:metal ion binding"/>
    <property type="evidence" value="ECO:0007669"/>
    <property type="project" value="UniProtKB-KW"/>
</dbReference>
<dbReference type="PANTHER" id="PTHR12992">
    <property type="entry name" value="NUDIX HYDROLASE"/>
    <property type="match status" value="1"/>
</dbReference>
<proteinExistence type="predicted"/>
<dbReference type="InterPro" id="IPR000086">
    <property type="entry name" value="NUDIX_hydrolase_dom"/>
</dbReference>
<keyword evidence="5" id="KW-0460">Magnesium</keyword>
<evidence type="ECO:0000256" key="1">
    <source>
        <dbReference type="ARBA" id="ARBA00001936"/>
    </source>
</evidence>
<evidence type="ECO:0000256" key="5">
    <source>
        <dbReference type="ARBA" id="ARBA00022842"/>
    </source>
</evidence>
<evidence type="ECO:0000313" key="8">
    <source>
        <dbReference type="EMBL" id="HIX66935.1"/>
    </source>
</evidence>
<comment type="cofactor">
    <cofactor evidence="1">
        <name>Mn(2+)</name>
        <dbReference type="ChEBI" id="CHEBI:29035"/>
    </cofactor>
</comment>
<feature type="domain" description="Nudix hydrolase" evidence="7">
    <location>
        <begin position="18"/>
        <end position="150"/>
    </location>
</feature>
<name>A0A9D1WVR5_9FIRM</name>
<keyword evidence="3" id="KW-0479">Metal-binding</keyword>
<evidence type="ECO:0000256" key="3">
    <source>
        <dbReference type="ARBA" id="ARBA00022723"/>
    </source>
</evidence>
<keyword evidence="4" id="KW-0378">Hydrolase</keyword>
<dbReference type="InterPro" id="IPR015797">
    <property type="entry name" value="NUDIX_hydrolase-like_dom_sf"/>
</dbReference>
<gene>
    <name evidence="8" type="ORF">H9735_02265</name>
</gene>
<dbReference type="AlphaFoldDB" id="A0A9D1WVR5"/>
<dbReference type="PROSITE" id="PS51462">
    <property type="entry name" value="NUDIX"/>
    <property type="match status" value="1"/>
</dbReference>
<accession>A0A9D1WVR5</accession>